<organism evidence="1 2">
    <name type="scientific">Frankliniella fusca</name>
    <dbReference type="NCBI Taxonomy" id="407009"/>
    <lineage>
        <taxon>Eukaryota</taxon>
        <taxon>Metazoa</taxon>
        <taxon>Ecdysozoa</taxon>
        <taxon>Arthropoda</taxon>
        <taxon>Hexapoda</taxon>
        <taxon>Insecta</taxon>
        <taxon>Pterygota</taxon>
        <taxon>Neoptera</taxon>
        <taxon>Paraneoptera</taxon>
        <taxon>Thysanoptera</taxon>
        <taxon>Terebrantia</taxon>
        <taxon>Thripoidea</taxon>
        <taxon>Thripidae</taxon>
        <taxon>Frankliniella</taxon>
    </lineage>
</organism>
<protein>
    <recommendedName>
        <fullName evidence="3">Integrase catalytic domain-containing protein</fullName>
    </recommendedName>
</protein>
<dbReference type="InterPro" id="IPR050951">
    <property type="entry name" value="Retrovirus_Pol_polyprotein"/>
</dbReference>
<dbReference type="SUPFAM" id="SSF53098">
    <property type="entry name" value="Ribonuclease H-like"/>
    <property type="match status" value="1"/>
</dbReference>
<dbReference type="GO" id="GO:0003676">
    <property type="term" value="F:nucleic acid binding"/>
    <property type="evidence" value="ECO:0007669"/>
    <property type="project" value="InterPro"/>
</dbReference>
<reference evidence="1" key="2">
    <citation type="journal article" date="2023" name="BMC Genomics">
        <title>Pest status, molecular evolution, and epigenetic factors derived from the genome assembly of Frankliniella fusca, a thysanopteran phytovirus vector.</title>
        <authorList>
            <person name="Catto M.A."/>
            <person name="Labadie P.E."/>
            <person name="Jacobson A.L."/>
            <person name="Kennedy G.G."/>
            <person name="Srinivasan R."/>
            <person name="Hunt B.G."/>
        </authorList>
    </citation>
    <scope>NUCLEOTIDE SEQUENCE</scope>
    <source>
        <strain evidence="1">PL_HMW_Pooled</strain>
    </source>
</reference>
<reference evidence="1" key="1">
    <citation type="submission" date="2021-07" db="EMBL/GenBank/DDBJ databases">
        <authorList>
            <person name="Catto M.A."/>
            <person name="Jacobson A."/>
            <person name="Kennedy G."/>
            <person name="Labadie P."/>
            <person name="Hunt B.G."/>
            <person name="Srinivasan R."/>
        </authorList>
    </citation>
    <scope>NUCLEOTIDE SEQUENCE</scope>
    <source>
        <strain evidence="1">PL_HMW_Pooled</strain>
        <tissue evidence="1">Head</tissue>
    </source>
</reference>
<name>A0AAE1I1R9_9NEOP</name>
<evidence type="ECO:0008006" key="3">
    <source>
        <dbReference type="Google" id="ProtNLM"/>
    </source>
</evidence>
<sequence>MWLEIKPLSGKSSGDVISALREIFSTHGVPEIIFGDNNPLDSFECMQYANSIGSTILTSSAEYPRSNGLAEKGVHLAKQLLRKCQDSGTHYLDGLREYNTTPLTGMSVSPSQILMSGMVRTCVPTRAKALKPKVVDLGGVPQIMQQKMREQHDKRARCWPVEFTVGQCIVYWRNGKLFEETVVEKLKAPRSYLIRQLSGRVLRRNTWHLQPSATKPDRLDEPPVDAYNFNVTPFVLQMGNPHPNQEEVPLRIMEKPDLGLREEPLGRAPVRGARRAAQQRLYGTCG</sequence>
<accession>A0AAE1I1R9</accession>
<keyword evidence="2" id="KW-1185">Reference proteome</keyword>
<dbReference type="AlphaFoldDB" id="A0AAE1I1R9"/>
<dbReference type="PANTHER" id="PTHR37984">
    <property type="entry name" value="PROTEIN CBG26694"/>
    <property type="match status" value="1"/>
</dbReference>
<evidence type="ECO:0000313" key="2">
    <source>
        <dbReference type="Proteomes" id="UP001219518"/>
    </source>
</evidence>
<dbReference type="InterPro" id="IPR012337">
    <property type="entry name" value="RNaseH-like_sf"/>
</dbReference>
<dbReference type="Proteomes" id="UP001219518">
    <property type="component" value="Unassembled WGS sequence"/>
</dbReference>
<dbReference type="EMBL" id="JAHWGI010001424">
    <property type="protein sequence ID" value="KAK3931423.1"/>
    <property type="molecule type" value="Genomic_DNA"/>
</dbReference>
<dbReference type="PANTHER" id="PTHR37984:SF7">
    <property type="entry name" value="INTEGRASE CATALYTIC DOMAIN-CONTAINING PROTEIN"/>
    <property type="match status" value="1"/>
</dbReference>
<comment type="caution">
    <text evidence="1">The sequence shown here is derived from an EMBL/GenBank/DDBJ whole genome shotgun (WGS) entry which is preliminary data.</text>
</comment>
<evidence type="ECO:0000313" key="1">
    <source>
        <dbReference type="EMBL" id="KAK3931423.1"/>
    </source>
</evidence>
<dbReference type="InterPro" id="IPR036397">
    <property type="entry name" value="RNaseH_sf"/>
</dbReference>
<dbReference type="Gene3D" id="3.30.420.10">
    <property type="entry name" value="Ribonuclease H-like superfamily/Ribonuclease H"/>
    <property type="match status" value="1"/>
</dbReference>
<proteinExistence type="predicted"/>
<gene>
    <name evidence="1" type="ORF">KUF71_025905</name>
</gene>